<protein>
    <submittedName>
        <fullName evidence="1">Uncharacterized protein</fullName>
    </submittedName>
</protein>
<accession>A0A6V7VLY1</accession>
<reference evidence="1 2" key="1">
    <citation type="submission" date="2020-08" db="EMBL/GenBank/DDBJ databases">
        <authorList>
            <person name="Koutsovoulos G."/>
            <person name="Danchin GJ E."/>
        </authorList>
    </citation>
    <scope>NUCLEOTIDE SEQUENCE [LARGE SCALE GENOMIC DNA]</scope>
</reference>
<dbReference type="EMBL" id="CAJEWN010000263">
    <property type="protein sequence ID" value="CAD2175883.1"/>
    <property type="molecule type" value="Genomic_DNA"/>
</dbReference>
<sequence length="50" mass="6085">MYINNLYNQNTHFSSQKFLVNQFNKKYLAKNCLANVQGKWKNKKKEEMRT</sequence>
<proteinExistence type="predicted"/>
<dbReference type="AlphaFoldDB" id="A0A6V7VLY1"/>
<organism evidence="1 2">
    <name type="scientific">Meloidogyne enterolobii</name>
    <name type="common">Root-knot nematode worm</name>
    <name type="synonym">Meloidogyne mayaguensis</name>
    <dbReference type="NCBI Taxonomy" id="390850"/>
    <lineage>
        <taxon>Eukaryota</taxon>
        <taxon>Metazoa</taxon>
        <taxon>Ecdysozoa</taxon>
        <taxon>Nematoda</taxon>
        <taxon>Chromadorea</taxon>
        <taxon>Rhabditida</taxon>
        <taxon>Tylenchina</taxon>
        <taxon>Tylenchomorpha</taxon>
        <taxon>Tylenchoidea</taxon>
        <taxon>Meloidogynidae</taxon>
        <taxon>Meloidogyninae</taxon>
        <taxon>Meloidogyne</taxon>
    </lineage>
</organism>
<evidence type="ECO:0000313" key="1">
    <source>
        <dbReference type="EMBL" id="CAD2175883.1"/>
    </source>
</evidence>
<evidence type="ECO:0000313" key="2">
    <source>
        <dbReference type="Proteomes" id="UP000580250"/>
    </source>
</evidence>
<name>A0A6V7VLY1_MELEN</name>
<gene>
    <name evidence="1" type="ORF">MENT_LOCUS27640</name>
</gene>
<comment type="caution">
    <text evidence="1">The sequence shown here is derived from an EMBL/GenBank/DDBJ whole genome shotgun (WGS) entry which is preliminary data.</text>
</comment>
<dbReference type="Proteomes" id="UP000580250">
    <property type="component" value="Unassembled WGS sequence"/>
</dbReference>